<organism evidence="1 2">
    <name type="scientific">Pochonia chlamydosporia 170</name>
    <dbReference type="NCBI Taxonomy" id="1380566"/>
    <lineage>
        <taxon>Eukaryota</taxon>
        <taxon>Fungi</taxon>
        <taxon>Dikarya</taxon>
        <taxon>Ascomycota</taxon>
        <taxon>Pezizomycotina</taxon>
        <taxon>Sordariomycetes</taxon>
        <taxon>Hypocreomycetidae</taxon>
        <taxon>Hypocreales</taxon>
        <taxon>Clavicipitaceae</taxon>
        <taxon>Pochonia</taxon>
    </lineage>
</organism>
<dbReference type="KEGG" id="pchm:VFPPC_16623"/>
<comment type="caution">
    <text evidence="1">The sequence shown here is derived from an EMBL/GenBank/DDBJ whole genome shotgun (WGS) entry which is preliminary data.</text>
</comment>
<dbReference type="RefSeq" id="XP_018139906.1">
    <property type="nucleotide sequence ID" value="XM_018294376.1"/>
</dbReference>
<protein>
    <submittedName>
        <fullName evidence="1">Uncharacterized protein</fullName>
    </submittedName>
</protein>
<reference evidence="1 2" key="1">
    <citation type="journal article" date="2016" name="PLoS Pathog.">
        <title>Biosynthesis of antibiotic leucinostatins in bio-control fungus Purpureocillium lilacinum and their inhibition on phytophthora revealed by genome mining.</title>
        <authorList>
            <person name="Wang G."/>
            <person name="Liu Z."/>
            <person name="Lin R."/>
            <person name="Li E."/>
            <person name="Mao Z."/>
            <person name="Ling J."/>
            <person name="Yang Y."/>
            <person name="Yin W.B."/>
            <person name="Xie B."/>
        </authorList>
    </citation>
    <scope>NUCLEOTIDE SEQUENCE [LARGE SCALE GENOMIC DNA]</scope>
    <source>
        <strain evidence="1">170</strain>
    </source>
</reference>
<accession>A0A179F9S6</accession>
<dbReference type="EMBL" id="LSBJ02000007">
    <property type="protein sequence ID" value="OAQ62202.1"/>
    <property type="molecule type" value="Genomic_DNA"/>
</dbReference>
<name>A0A179F9S6_METCM</name>
<evidence type="ECO:0000313" key="2">
    <source>
        <dbReference type="Proteomes" id="UP000078397"/>
    </source>
</evidence>
<keyword evidence="2" id="KW-1185">Reference proteome</keyword>
<dbReference type="AlphaFoldDB" id="A0A179F9S6"/>
<proteinExistence type="predicted"/>
<dbReference type="Proteomes" id="UP000078397">
    <property type="component" value="Unassembled WGS sequence"/>
</dbReference>
<dbReference type="GeneID" id="28858370"/>
<sequence>MTCCELCWCRRLRTRILARLESYQVFGEEFCNTSNMHLTVHCSIMASCCILLISGSYLGR</sequence>
<evidence type="ECO:0000313" key="1">
    <source>
        <dbReference type="EMBL" id="OAQ62202.1"/>
    </source>
</evidence>
<gene>
    <name evidence="1" type="ORF">VFPPC_16623</name>
</gene>